<dbReference type="Proteomes" id="UP000829685">
    <property type="component" value="Unassembled WGS sequence"/>
</dbReference>
<evidence type="ECO:0000313" key="3">
    <source>
        <dbReference type="Proteomes" id="UP000829685"/>
    </source>
</evidence>
<feature type="region of interest" description="Disordered" evidence="1">
    <location>
        <begin position="30"/>
        <end position="76"/>
    </location>
</feature>
<evidence type="ECO:0000256" key="1">
    <source>
        <dbReference type="SAM" id="MobiDB-lite"/>
    </source>
</evidence>
<feature type="compositionally biased region" description="Low complexity" evidence="1">
    <location>
        <begin position="1723"/>
        <end position="1736"/>
    </location>
</feature>
<evidence type="ECO:0008006" key="4">
    <source>
        <dbReference type="Google" id="ProtNLM"/>
    </source>
</evidence>
<protein>
    <recommendedName>
        <fullName evidence="4">C2H2-type domain-containing protein</fullName>
    </recommendedName>
</protein>
<gene>
    <name evidence="2" type="ORF">JX265_013859</name>
</gene>
<keyword evidence="3" id="KW-1185">Reference proteome</keyword>
<feature type="compositionally biased region" description="Acidic residues" evidence="1">
    <location>
        <begin position="1584"/>
        <end position="1593"/>
    </location>
</feature>
<feature type="region of interest" description="Disordered" evidence="1">
    <location>
        <begin position="1247"/>
        <end position="1278"/>
    </location>
</feature>
<feature type="compositionally biased region" description="Acidic residues" evidence="1">
    <location>
        <begin position="1816"/>
        <end position="1825"/>
    </location>
</feature>
<name>A0A9P9W7X0_9PEZI</name>
<feature type="compositionally biased region" description="Low complexity" evidence="1">
    <location>
        <begin position="1859"/>
        <end position="1879"/>
    </location>
</feature>
<accession>A0A9P9W7X0</accession>
<feature type="compositionally biased region" description="Polar residues" evidence="1">
    <location>
        <begin position="1557"/>
        <end position="1580"/>
    </location>
</feature>
<feature type="compositionally biased region" description="Polar residues" evidence="1">
    <location>
        <begin position="1266"/>
        <end position="1278"/>
    </location>
</feature>
<reference evidence="2" key="1">
    <citation type="submission" date="2021-03" db="EMBL/GenBank/DDBJ databases">
        <title>Revisited historic fungal species revealed as producer of novel bioactive compounds through whole genome sequencing and comparative genomics.</title>
        <authorList>
            <person name="Vignolle G.A."/>
            <person name="Hochenegger N."/>
            <person name="Mach R.L."/>
            <person name="Mach-Aigner A.R."/>
            <person name="Javad Rahimi M."/>
            <person name="Salim K.A."/>
            <person name="Chan C.M."/>
            <person name="Lim L.B.L."/>
            <person name="Cai F."/>
            <person name="Druzhinina I.S."/>
            <person name="U'Ren J.M."/>
            <person name="Derntl C."/>
        </authorList>
    </citation>
    <scope>NUCLEOTIDE SEQUENCE</scope>
    <source>
        <strain evidence="2">TUCIM 5799</strain>
    </source>
</reference>
<comment type="caution">
    <text evidence="2">The sequence shown here is derived from an EMBL/GenBank/DDBJ whole genome shotgun (WGS) entry which is preliminary data.</text>
</comment>
<feature type="region of interest" description="Disordered" evidence="1">
    <location>
        <begin position="1555"/>
        <end position="1915"/>
    </location>
</feature>
<feature type="compositionally biased region" description="Low complexity" evidence="1">
    <location>
        <begin position="1753"/>
        <end position="1764"/>
    </location>
</feature>
<evidence type="ECO:0000313" key="2">
    <source>
        <dbReference type="EMBL" id="KAI1848104.1"/>
    </source>
</evidence>
<dbReference type="EMBL" id="JAFIMR010000090">
    <property type="protein sequence ID" value="KAI1848104.1"/>
    <property type="molecule type" value="Genomic_DNA"/>
</dbReference>
<sequence>MMGSGKRPASSPAAAFESKKTRYSWMRGGDFDFAEAPKPKQTAPGGRSSDQSSSAPPGPFSQSRDRRRPPRLEFKDKVPREDRINFLITPRDQDFVNMLQYFDKLLRQDNLSVKEILDAHFTSHEVSKIVPTTKEPIATWQKQDAARFQELLETQFKGVLPTLKMKLTMYYFGLPVAPLKVIFCNEPPDPLDLDDFDGQDKSIPRDPLEFLDEYVTRVHEPEPASTQPMPPIPGNWPLSLRGGVLDQEEMDLILSDIEEEESVIWERQANDQLQVSLRGGALDYDEVSAIAQEDPNTPKTPNNKKDGHLTMYGRQGHIDYGRKWVDFVLAAKFLLGDAAATGHQVQVAIDLFDKQRDHSFKYVSTVEGSFLLDPKSYEEKQNDVIKTFMTNNMTPNHAKEYNRVCFVRLVRDQRPSTPKPQVKPGSGIVELTESTGCDTEPRRTTYLRITKAPSQHNWPSQYFYEFKRAIYSLHPEAQHHYLGLRHTIKNEDYGKLYVAQDPPLVFTEGIAEFCDDEKADLEFSVTFEPICTNTIPVLTPGNMSLDPATPTVAGTVQKSALSDLGKLVDLAVNACVPDIGLRGTIQSVELWLHAQTFFDDARLPFSTGYEDGKPTPASREMWNNYINGFKVSNPAIYQSGFGIMARPLFKEYRLLAEGRAAHLVRNFLSLDLNAFKALVSVHLYPQAYDVFDTNHVLRLSTPSIASQHAVRFDTKPEEWARIKRRITESVIVVAVETGPKKYEWQEDTKWDLCGSSYWGPCYDVPKDFNLDLAMGSASKSSRLDGSAQGKPKVKFDLGGAGNDVTDITMRDQTYWQPPSIFANPYKPAMPLHAPPVESMLRVGDSMPAVSLAMRTPAEMARLQHEVHTLRGQLLDRIRDCPYADCDQCFHYRDQDGLDRHLKEDHTILRCPFCHVSGCYDHETESALYFADRDRALQHFYDKHWTEFLGHANVPVDADGKLAIGQFPSVVVGNAARERLVADYKFCHRCGRDNSLCHGAEDREHHRHSCINKDFEDPTKLGGETPEIIKWCRYCGDKYPGKSGVCLNDDCIEKAENRPQKLEQKFCASCGIPFAGWSQTSQATHKMGCKTPGGKTWDFCGFCGIDQAGVDDTSRRSHANWCELRPKPTPTPCPDCGDLYGTFKGPEEILEHLDAVHKQSDDCPWCEQIFPSNDHIWLPDVKIQHFAKHMGQVAKAVPGASTGDRVLVGQERCPNWHTCGVMIGSMTDKQYQLHVDQAHGGRRERIVPYKPNGHPNVVNPRPRNEEIQQTNGTSDGTDGNIQDIADLHVRPVMSVNLTRPPRGSKENPRLTDLGRPTIKFQWRFNGVQNMTEPNWMKLEPYQGDERTYLPEPTSRCSRCFKPAPATTDKNRSFEIKLHSDPRYSCRIRRAPGIYNPGAGCDVPNSSGWIEFPPDFDFKQARQSFLARHIAYAGTIFPVDDERADDIYDGPQPNRGQSRDDVMANSLTEAAMARHQLPWPPYKGPGTYQRVDIPGQPVIHVPAFPAFQDVGVVGSSTRRATAAIENSQLGKTKILNKTGPTSVTKTAIMNSAKLAEQSARGSTAQDYAAKSTGQSTRGSTAQADFGVDENGDVDGDIGMSSDSDIEIQMPDSMIPESLRRSSKKRQWPSDIDPLYRRGSRDDEPEEEFDDRSTQRDGVAEDFSTVPLDAEAISPSWNSPKEANFPKNKGRPSRKTPLVTVSKAQSEEPPVKRVKKSATSSRGTTPLAGGEAGPPGQAARNRARSATPAVEPKQPPATTGRATPGPRSRGMASRADDYGPEGPTRFTPAPGTLDTLPSLPTTERKSSRVLKPIKKVTYEDESVSEEDVQDARAAASEAGPAKTPAKRARKKAGEDGEPSTVTKATRTPARTPAKTPTRTPGTRSRKRVEVDCEPDINDQTGGQDDDGTKPKKRVPRIK</sequence>
<organism evidence="2 3">
    <name type="scientific">Neoarthrinium moseri</name>
    <dbReference type="NCBI Taxonomy" id="1658444"/>
    <lineage>
        <taxon>Eukaryota</taxon>
        <taxon>Fungi</taxon>
        <taxon>Dikarya</taxon>
        <taxon>Ascomycota</taxon>
        <taxon>Pezizomycotina</taxon>
        <taxon>Sordariomycetes</taxon>
        <taxon>Xylariomycetidae</taxon>
        <taxon>Amphisphaeriales</taxon>
        <taxon>Apiosporaceae</taxon>
        <taxon>Neoarthrinium</taxon>
    </lineage>
</organism>
<proteinExistence type="predicted"/>